<gene>
    <name evidence="7" type="ORF">AYI70_g1020</name>
</gene>
<dbReference type="Proteomes" id="UP000187283">
    <property type="component" value="Unassembled WGS sequence"/>
</dbReference>
<dbReference type="SUPFAM" id="SSF54928">
    <property type="entry name" value="RNA-binding domain, RBD"/>
    <property type="match status" value="1"/>
</dbReference>
<evidence type="ECO:0000259" key="6">
    <source>
        <dbReference type="PROSITE" id="PS50102"/>
    </source>
</evidence>
<dbReference type="SMART" id="SM00360">
    <property type="entry name" value="RRM"/>
    <property type="match status" value="2"/>
</dbReference>
<accession>A0A1R1YEZ2</accession>
<feature type="domain" description="RRM" evidence="6">
    <location>
        <begin position="11"/>
        <end position="89"/>
    </location>
</feature>
<dbReference type="FunFam" id="3.30.70.330:FF:000121">
    <property type="entry name" value="Splicing factor 3b subunit 4"/>
    <property type="match status" value="1"/>
</dbReference>
<dbReference type="AlphaFoldDB" id="A0A1R1YEZ2"/>
<reference evidence="7 8" key="1">
    <citation type="submission" date="2017-01" db="EMBL/GenBank/DDBJ databases">
        <authorList>
            <person name="Mah S.A."/>
            <person name="Swanson W.J."/>
            <person name="Moy G.W."/>
            <person name="Vacquier V.D."/>
        </authorList>
    </citation>
    <scope>NUCLEOTIDE SEQUENCE [LARGE SCALE GENOMIC DNA]</scope>
    <source>
        <strain evidence="7 8">GSMNP</strain>
    </source>
</reference>
<keyword evidence="2" id="KW-0677">Repeat</keyword>
<sequence length="284" mass="31774">MSIQTERNQEATVYIGNLDERVTSQLIWELMVQAGPVVNVHLPKDRVTQMTQGYGFCEFQTEEDASYAVNIMNMVKLYGKPIRVNKALADKKPVDIGANLFISNLDPDIDEKALFDTFISFGTIVLTPKIVRDAETGISKGYAFVCFDSFEASDSAISSMDGQYLATKKISVDYAIKKDGKGEKHGSAAERLLAAQAKKNQPTAINAPLPPQAIAAAPPSLHGYQNFQTQQFPPYQQQQQYPPQPAVPYGMNPIMAQQNMQPHANMYPQYQQQQQQQHMYYPNQ</sequence>
<dbReference type="PANTHER" id="PTHR48030:SF3">
    <property type="entry name" value="SPLICING FACTOR 3B SUBUNIT 4"/>
    <property type="match status" value="1"/>
</dbReference>
<evidence type="ECO:0000313" key="8">
    <source>
        <dbReference type="Proteomes" id="UP000187283"/>
    </source>
</evidence>
<dbReference type="GO" id="GO:0005730">
    <property type="term" value="C:nucleolus"/>
    <property type="evidence" value="ECO:0007669"/>
    <property type="project" value="TreeGrafter"/>
</dbReference>
<dbReference type="PROSITE" id="PS50102">
    <property type="entry name" value="RRM"/>
    <property type="match status" value="2"/>
</dbReference>
<dbReference type="GO" id="GO:0071011">
    <property type="term" value="C:precatalytic spliceosome"/>
    <property type="evidence" value="ECO:0007669"/>
    <property type="project" value="TreeGrafter"/>
</dbReference>
<feature type="domain" description="RRM" evidence="6">
    <location>
        <begin position="98"/>
        <end position="177"/>
    </location>
</feature>
<dbReference type="OrthoDB" id="10259687at2759"/>
<dbReference type="GO" id="GO:0000398">
    <property type="term" value="P:mRNA splicing, via spliceosome"/>
    <property type="evidence" value="ECO:0007669"/>
    <property type="project" value="UniProtKB-ARBA"/>
</dbReference>
<evidence type="ECO:0000256" key="3">
    <source>
        <dbReference type="ARBA" id="ARBA00022884"/>
    </source>
</evidence>
<dbReference type="FunFam" id="3.30.70.330:FF:000895">
    <property type="entry name" value="Hsh49p"/>
    <property type="match status" value="1"/>
</dbReference>
<dbReference type="InterPro" id="IPR012677">
    <property type="entry name" value="Nucleotide-bd_a/b_plait_sf"/>
</dbReference>
<keyword evidence="3 5" id="KW-0694">RNA-binding</keyword>
<dbReference type="CDD" id="cd12334">
    <property type="entry name" value="RRM1_SF3B4"/>
    <property type="match status" value="1"/>
</dbReference>
<name>A0A1R1YEZ2_9FUNG</name>
<evidence type="ECO:0000256" key="4">
    <source>
        <dbReference type="ARBA" id="ARBA00023242"/>
    </source>
</evidence>
<evidence type="ECO:0000313" key="7">
    <source>
        <dbReference type="EMBL" id="OMJ25246.1"/>
    </source>
</evidence>
<evidence type="ECO:0000256" key="2">
    <source>
        <dbReference type="ARBA" id="ARBA00022737"/>
    </source>
</evidence>
<comment type="subcellular location">
    <subcellularLocation>
        <location evidence="1">Nucleus</location>
    </subcellularLocation>
</comment>
<dbReference type="STRING" id="133412.A0A1R1YEZ2"/>
<keyword evidence="8" id="KW-1185">Reference proteome</keyword>
<dbReference type="Gene3D" id="3.30.70.330">
    <property type="match status" value="2"/>
</dbReference>
<dbReference type="GO" id="GO:0003723">
    <property type="term" value="F:RNA binding"/>
    <property type="evidence" value="ECO:0007669"/>
    <property type="project" value="UniProtKB-UniRule"/>
</dbReference>
<dbReference type="InterPro" id="IPR000504">
    <property type="entry name" value="RRM_dom"/>
</dbReference>
<dbReference type="Pfam" id="PF00076">
    <property type="entry name" value="RRM_1"/>
    <property type="match status" value="2"/>
</dbReference>
<dbReference type="InterPro" id="IPR035979">
    <property type="entry name" value="RBD_domain_sf"/>
</dbReference>
<keyword evidence="4" id="KW-0539">Nucleus</keyword>
<organism evidence="7 8">
    <name type="scientific">Smittium culicis</name>
    <dbReference type="NCBI Taxonomy" id="133412"/>
    <lineage>
        <taxon>Eukaryota</taxon>
        <taxon>Fungi</taxon>
        <taxon>Fungi incertae sedis</taxon>
        <taxon>Zoopagomycota</taxon>
        <taxon>Kickxellomycotina</taxon>
        <taxon>Harpellomycetes</taxon>
        <taxon>Harpellales</taxon>
        <taxon>Legeriomycetaceae</taxon>
        <taxon>Smittium</taxon>
    </lineage>
</organism>
<dbReference type="InterPro" id="IPR052084">
    <property type="entry name" value="SF3B4_spliceosome_assoc"/>
</dbReference>
<comment type="caution">
    <text evidence="7">The sequence shown here is derived from an EMBL/GenBank/DDBJ whole genome shotgun (WGS) entry which is preliminary data.</text>
</comment>
<protein>
    <submittedName>
        <fullName evidence="7">Splicing factor 3B subunit 4</fullName>
    </submittedName>
</protein>
<dbReference type="InterPro" id="IPR034158">
    <property type="entry name" value="SF3B4_RRM1"/>
</dbReference>
<proteinExistence type="predicted"/>
<dbReference type="PANTHER" id="PTHR48030">
    <property type="entry name" value="SPLICING FACTOR 3B SUBUNIT 4"/>
    <property type="match status" value="1"/>
</dbReference>
<evidence type="ECO:0000256" key="1">
    <source>
        <dbReference type="ARBA" id="ARBA00004123"/>
    </source>
</evidence>
<dbReference type="EMBL" id="LSSN01000201">
    <property type="protein sequence ID" value="OMJ25246.1"/>
    <property type="molecule type" value="Genomic_DNA"/>
</dbReference>
<dbReference type="GO" id="GO:0005686">
    <property type="term" value="C:U2 snRNP"/>
    <property type="evidence" value="ECO:0007669"/>
    <property type="project" value="UniProtKB-ARBA"/>
</dbReference>
<evidence type="ECO:0000256" key="5">
    <source>
        <dbReference type="PROSITE-ProRule" id="PRU00176"/>
    </source>
</evidence>
<dbReference type="GO" id="GO:0048026">
    <property type="term" value="P:positive regulation of mRNA splicing, via spliceosome"/>
    <property type="evidence" value="ECO:0007669"/>
    <property type="project" value="TreeGrafter"/>
</dbReference>